<proteinExistence type="predicted"/>
<evidence type="ECO:0000313" key="2">
    <source>
        <dbReference type="Proteomes" id="UP000729402"/>
    </source>
</evidence>
<reference evidence="1" key="1">
    <citation type="journal article" date="2021" name="bioRxiv">
        <title>Whole Genome Assembly and Annotation of Northern Wild Rice, Zizania palustris L., Supports a Whole Genome Duplication in the Zizania Genus.</title>
        <authorList>
            <person name="Haas M."/>
            <person name="Kono T."/>
            <person name="Macchietto M."/>
            <person name="Millas R."/>
            <person name="McGilp L."/>
            <person name="Shao M."/>
            <person name="Duquette J."/>
            <person name="Hirsch C.N."/>
            <person name="Kimball J."/>
        </authorList>
    </citation>
    <scope>NUCLEOTIDE SEQUENCE</scope>
    <source>
        <tissue evidence="1">Fresh leaf tissue</tissue>
    </source>
</reference>
<organism evidence="1 2">
    <name type="scientific">Zizania palustris</name>
    <name type="common">Northern wild rice</name>
    <dbReference type="NCBI Taxonomy" id="103762"/>
    <lineage>
        <taxon>Eukaryota</taxon>
        <taxon>Viridiplantae</taxon>
        <taxon>Streptophyta</taxon>
        <taxon>Embryophyta</taxon>
        <taxon>Tracheophyta</taxon>
        <taxon>Spermatophyta</taxon>
        <taxon>Magnoliopsida</taxon>
        <taxon>Liliopsida</taxon>
        <taxon>Poales</taxon>
        <taxon>Poaceae</taxon>
        <taxon>BOP clade</taxon>
        <taxon>Oryzoideae</taxon>
        <taxon>Oryzeae</taxon>
        <taxon>Zizaniinae</taxon>
        <taxon>Zizania</taxon>
    </lineage>
</organism>
<sequence>MFAVSSAGGAEVGGDWARLGLVGYVFDTVQYSIGVGNSTVSMSGADVHAIVAMLKRRVLCNLLAYDLAYTTTVREFPDLLDTACAARAVMCRPVQNLLFSD</sequence>
<dbReference type="OrthoDB" id="1896682at2759"/>
<gene>
    <name evidence="1" type="ORF">GUJ93_ZPchr0011g27590</name>
</gene>
<protein>
    <submittedName>
        <fullName evidence="1">Uncharacterized protein</fullName>
    </submittedName>
</protein>
<keyword evidence="2" id="KW-1185">Reference proteome</keyword>
<comment type="caution">
    <text evidence="1">The sequence shown here is derived from an EMBL/GenBank/DDBJ whole genome shotgun (WGS) entry which is preliminary data.</text>
</comment>
<reference evidence="1" key="2">
    <citation type="submission" date="2021-02" db="EMBL/GenBank/DDBJ databases">
        <authorList>
            <person name="Kimball J.A."/>
            <person name="Haas M.W."/>
            <person name="Macchietto M."/>
            <person name="Kono T."/>
            <person name="Duquette J."/>
            <person name="Shao M."/>
        </authorList>
    </citation>
    <scope>NUCLEOTIDE SEQUENCE</scope>
    <source>
        <tissue evidence="1">Fresh leaf tissue</tissue>
    </source>
</reference>
<evidence type="ECO:0000313" key="1">
    <source>
        <dbReference type="EMBL" id="KAG8090898.1"/>
    </source>
</evidence>
<accession>A0A8J6BU72</accession>
<dbReference type="EMBL" id="JAAALK010000081">
    <property type="protein sequence ID" value="KAG8090898.1"/>
    <property type="molecule type" value="Genomic_DNA"/>
</dbReference>
<name>A0A8J6BU72_ZIZPA</name>
<dbReference type="AlphaFoldDB" id="A0A8J6BU72"/>
<dbReference type="Proteomes" id="UP000729402">
    <property type="component" value="Unassembled WGS sequence"/>
</dbReference>